<dbReference type="InterPro" id="IPR001460">
    <property type="entry name" value="PCN-bd_Tpept"/>
</dbReference>
<dbReference type="Proteomes" id="UP001144612">
    <property type="component" value="Unassembled WGS sequence"/>
</dbReference>
<comment type="subcellular location">
    <subcellularLocation>
        <location evidence="1">Membrane</location>
    </subcellularLocation>
</comment>
<feature type="transmembrane region" description="Helical" evidence="3">
    <location>
        <begin position="12"/>
        <end position="33"/>
    </location>
</feature>
<protein>
    <submittedName>
        <fullName evidence="5">Penicillin-binding transpeptidase domain-containing protein</fullName>
    </submittedName>
</protein>
<keyword evidence="2 3" id="KW-0472">Membrane</keyword>
<evidence type="ECO:0000259" key="4">
    <source>
        <dbReference type="Pfam" id="PF00905"/>
    </source>
</evidence>
<sequence length="555" mass="64132">MFFLDSKIFKKRICIIRVVFILIFVLLTLRIFIYQYINAKDLKTIAENQYQYKEKVSELNYLLLDCNGKDLLTYSNEYYAVIDPYSFKFNNYYTKKDELYALNVTLKNYNKEYNLDNIDFQKKSEKIKWIIDETTYNKLTKIKGIKGFYIYRYVKVDRENKWWSVENILTNSYKIDPKGQKIDKDKDSLEYMLKDKTANNKYVYSMLKKDVNGNVYKEHVTSSKDNIHIRTTLDKYLQDKIKEILNNEPHNSYEQIGVVLMESDTGKIRAMVQKDDMNPNVNLGISTNHGFFPGSIFKVIVEEAGLETGKISLNKKYRLNTNLSLRYKGHEREEVMDCGEALIQSSNDIYAQIGIDVGIKDIKNFSEKQGFTNKVLNLDEETHGFFEGNDKEAGDVELTSFGQKQRITPIEAISIPNTVINKGVYVKPYIIDSYVNQDNVTIEECNTVKSKVFSETTANILKNQMLEVVKSSRGTGKQAYLNDIIVGGKTGTAEREEGKNKFYDGWFAGFFTIDKKNYSMVVFVKNIGSDKGGGSTAAPIFKEIVQETKEYLNNF</sequence>
<accession>A0ABT4DAU9</accession>
<name>A0ABT4DAU9_9CLOT</name>
<evidence type="ECO:0000313" key="5">
    <source>
        <dbReference type="EMBL" id="MCY6959439.1"/>
    </source>
</evidence>
<dbReference type="InterPro" id="IPR050515">
    <property type="entry name" value="Beta-lactam/transpept"/>
</dbReference>
<dbReference type="Gene3D" id="3.40.710.10">
    <property type="entry name" value="DD-peptidase/beta-lactamase superfamily"/>
    <property type="match status" value="1"/>
</dbReference>
<keyword evidence="3" id="KW-0812">Transmembrane</keyword>
<comment type="caution">
    <text evidence="5">The sequence shown here is derived from an EMBL/GenBank/DDBJ whole genome shotgun (WGS) entry which is preliminary data.</text>
</comment>
<gene>
    <name evidence="5" type="ORF">OW729_12545</name>
</gene>
<evidence type="ECO:0000256" key="2">
    <source>
        <dbReference type="ARBA" id="ARBA00023136"/>
    </source>
</evidence>
<evidence type="ECO:0000313" key="6">
    <source>
        <dbReference type="Proteomes" id="UP001144612"/>
    </source>
</evidence>
<reference evidence="5" key="1">
    <citation type="submission" date="2022-12" db="EMBL/GenBank/DDBJ databases">
        <title>Clostridium sp. nov., isolated from industrial wastewater.</title>
        <authorList>
            <person name="Jiayan W."/>
        </authorList>
    </citation>
    <scope>NUCLEOTIDE SEQUENCE</scope>
    <source>
        <strain evidence="5">ZC22-4</strain>
    </source>
</reference>
<dbReference type="EMBL" id="JAPQFJ010000013">
    <property type="protein sequence ID" value="MCY6959439.1"/>
    <property type="molecule type" value="Genomic_DNA"/>
</dbReference>
<organism evidence="5 6">
    <name type="scientific">Clostridium brassicae</name>
    <dbReference type="NCBI Taxonomy" id="2999072"/>
    <lineage>
        <taxon>Bacteria</taxon>
        <taxon>Bacillati</taxon>
        <taxon>Bacillota</taxon>
        <taxon>Clostridia</taxon>
        <taxon>Eubacteriales</taxon>
        <taxon>Clostridiaceae</taxon>
        <taxon>Clostridium</taxon>
    </lineage>
</organism>
<dbReference type="SUPFAM" id="SSF56601">
    <property type="entry name" value="beta-lactamase/transpeptidase-like"/>
    <property type="match status" value="1"/>
</dbReference>
<dbReference type="Pfam" id="PF00905">
    <property type="entry name" value="Transpeptidase"/>
    <property type="match status" value="1"/>
</dbReference>
<dbReference type="PANTHER" id="PTHR30627:SF1">
    <property type="entry name" value="PEPTIDOGLYCAN D,D-TRANSPEPTIDASE FTSI"/>
    <property type="match status" value="1"/>
</dbReference>
<evidence type="ECO:0000256" key="1">
    <source>
        <dbReference type="ARBA" id="ARBA00004370"/>
    </source>
</evidence>
<dbReference type="PANTHER" id="PTHR30627">
    <property type="entry name" value="PEPTIDOGLYCAN D,D-TRANSPEPTIDASE"/>
    <property type="match status" value="1"/>
</dbReference>
<keyword evidence="3" id="KW-1133">Transmembrane helix</keyword>
<dbReference type="InterPro" id="IPR012338">
    <property type="entry name" value="Beta-lactam/transpept-like"/>
</dbReference>
<evidence type="ECO:0000256" key="3">
    <source>
        <dbReference type="SAM" id="Phobius"/>
    </source>
</evidence>
<keyword evidence="6" id="KW-1185">Reference proteome</keyword>
<proteinExistence type="predicted"/>
<feature type="domain" description="Penicillin-binding protein transpeptidase" evidence="4">
    <location>
        <begin position="257"/>
        <end position="545"/>
    </location>
</feature>